<gene>
    <name evidence="3" type="primary">LOC115209809</name>
</gene>
<dbReference type="Pfam" id="PF08695">
    <property type="entry name" value="Coa1"/>
    <property type="match status" value="1"/>
</dbReference>
<evidence type="ECO:0000313" key="2">
    <source>
        <dbReference type="Proteomes" id="UP000515154"/>
    </source>
</evidence>
<dbReference type="GO" id="GO:0005743">
    <property type="term" value="C:mitochondrial inner membrane"/>
    <property type="evidence" value="ECO:0007669"/>
    <property type="project" value="TreeGrafter"/>
</dbReference>
<dbReference type="PANTHER" id="PTHR47148">
    <property type="entry name" value="CYTOCHROME C OXIDASE ASSEMBLY FACTOR 1 HOMOLOG"/>
    <property type="match status" value="1"/>
</dbReference>
<reference evidence="3" key="1">
    <citation type="submission" date="2025-08" db="UniProtKB">
        <authorList>
            <consortium name="RefSeq"/>
        </authorList>
    </citation>
    <scope>IDENTIFICATION</scope>
</reference>
<feature type="transmembrane region" description="Helical" evidence="1">
    <location>
        <begin position="6"/>
        <end position="26"/>
    </location>
</feature>
<dbReference type="GO" id="GO:0033617">
    <property type="term" value="P:mitochondrial respiratory chain complex IV assembly"/>
    <property type="evidence" value="ECO:0007669"/>
    <property type="project" value="TreeGrafter"/>
</dbReference>
<keyword evidence="1" id="KW-1133">Transmembrane helix</keyword>
<dbReference type="PANTHER" id="PTHR47148:SF1">
    <property type="entry name" value="CYTOCHROME C OXIDASE ASSEMBLY FACTOR 1 HOMOLOG"/>
    <property type="match status" value="1"/>
</dbReference>
<dbReference type="GO" id="GO:0032981">
    <property type="term" value="P:mitochondrial respiratory chain complex I assembly"/>
    <property type="evidence" value="ECO:0007669"/>
    <property type="project" value="TreeGrafter"/>
</dbReference>
<name>A0A6P7S7P2_9MOLL</name>
<keyword evidence="1" id="KW-0812">Transmembrane</keyword>
<dbReference type="InterPro" id="IPR014807">
    <property type="entry name" value="Coa1"/>
</dbReference>
<evidence type="ECO:0000313" key="3">
    <source>
        <dbReference type="RefSeq" id="XP_029634222.1"/>
    </source>
</evidence>
<dbReference type="RefSeq" id="XP_029634222.1">
    <property type="nucleotide sequence ID" value="XM_029778362.2"/>
</dbReference>
<dbReference type="AlphaFoldDB" id="A0A6P7S7P2"/>
<keyword evidence="2" id="KW-1185">Reference proteome</keyword>
<keyword evidence="1" id="KW-0472">Membrane</keyword>
<protein>
    <submittedName>
        <fullName evidence="3">Uncharacterized protein LOC115209809</fullName>
    </submittedName>
</protein>
<dbReference type="KEGG" id="osn:115209809"/>
<proteinExistence type="predicted"/>
<accession>A0A6P7S7P2</accession>
<organism evidence="2 3">
    <name type="scientific">Octopus sinensis</name>
    <name type="common">East Asian common octopus</name>
    <dbReference type="NCBI Taxonomy" id="2607531"/>
    <lineage>
        <taxon>Eukaryota</taxon>
        <taxon>Metazoa</taxon>
        <taxon>Spiralia</taxon>
        <taxon>Lophotrochozoa</taxon>
        <taxon>Mollusca</taxon>
        <taxon>Cephalopoda</taxon>
        <taxon>Coleoidea</taxon>
        <taxon>Octopodiformes</taxon>
        <taxon>Octopoda</taxon>
        <taxon>Incirrata</taxon>
        <taxon>Octopodidae</taxon>
        <taxon>Octopus</taxon>
    </lineage>
</organism>
<dbReference type="Proteomes" id="UP000515154">
    <property type="component" value="Linkage group LG3"/>
</dbReference>
<sequence length="141" mass="16092">MPIPFHVLRNIAIVGGFISIGGAGIFTTKLKYKFKQADYFIESVSLLRNYTPIEKYLGQPIVVKSIDLGDTENNVVGALGAKIAIPVCGPKDKGILYCWATRENTDERWLVDKLEIEIKKTKQRWTFYERPITKENEEKKL</sequence>
<evidence type="ECO:0000256" key="1">
    <source>
        <dbReference type="SAM" id="Phobius"/>
    </source>
</evidence>